<dbReference type="GO" id="GO:0016052">
    <property type="term" value="P:carbohydrate catabolic process"/>
    <property type="evidence" value="ECO:0007669"/>
    <property type="project" value="InterPro"/>
</dbReference>
<protein>
    <recommendedName>
        <fullName evidence="4">alpha-amylase</fullName>
        <ecNumber evidence="4">3.2.1.1</ecNumber>
    </recommendedName>
</protein>
<evidence type="ECO:0000256" key="2">
    <source>
        <dbReference type="ARBA" id="ARBA00001913"/>
    </source>
</evidence>
<organism evidence="17 18">
    <name type="scientific">Polyplosphaeria fusca</name>
    <dbReference type="NCBI Taxonomy" id="682080"/>
    <lineage>
        <taxon>Eukaryota</taxon>
        <taxon>Fungi</taxon>
        <taxon>Dikarya</taxon>
        <taxon>Ascomycota</taxon>
        <taxon>Pezizomycotina</taxon>
        <taxon>Dothideomycetes</taxon>
        <taxon>Pleosporomycetidae</taxon>
        <taxon>Pleosporales</taxon>
        <taxon>Tetraplosphaeriaceae</taxon>
        <taxon>Polyplosphaeria</taxon>
    </lineage>
</organism>
<comment type="caution">
    <text evidence="17">The sequence shown here is derived from an EMBL/GenBank/DDBJ whole genome shotgun (WGS) entry which is preliminary data.</text>
</comment>
<dbReference type="EMBL" id="ML996116">
    <property type="protein sequence ID" value="KAF2737424.1"/>
    <property type="molecule type" value="Genomic_DNA"/>
</dbReference>
<dbReference type="InterPro" id="IPR017853">
    <property type="entry name" value="GH"/>
</dbReference>
<comment type="catalytic activity">
    <reaction evidence="1">
        <text>Endohydrolysis of (1-&gt;4)-alpha-D-glucosidic linkages in polysaccharides containing three or more (1-&gt;4)-alpha-linked D-glucose units.</text>
        <dbReference type="EC" id="3.2.1.1"/>
    </reaction>
</comment>
<dbReference type="SUPFAM" id="SSF51011">
    <property type="entry name" value="Glycosyl hydrolase domain"/>
    <property type="match status" value="1"/>
</dbReference>
<reference evidence="17" key="1">
    <citation type="journal article" date="2020" name="Stud. Mycol.">
        <title>101 Dothideomycetes genomes: a test case for predicting lifestyles and emergence of pathogens.</title>
        <authorList>
            <person name="Haridas S."/>
            <person name="Albert R."/>
            <person name="Binder M."/>
            <person name="Bloem J."/>
            <person name="Labutti K."/>
            <person name="Salamov A."/>
            <person name="Andreopoulos B."/>
            <person name="Baker S."/>
            <person name="Barry K."/>
            <person name="Bills G."/>
            <person name="Bluhm B."/>
            <person name="Cannon C."/>
            <person name="Castanera R."/>
            <person name="Culley D."/>
            <person name="Daum C."/>
            <person name="Ezra D."/>
            <person name="Gonzalez J."/>
            <person name="Henrissat B."/>
            <person name="Kuo A."/>
            <person name="Liang C."/>
            <person name="Lipzen A."/>
            <person name="Lutzoni F."/>
            <person name="Magnuson J."/>
            <person name="Mondo S."/>
            <person name="Nolan M."/>
            <person name="Ohm R."/>
            <person name="Pangilinan J."/>
            <person name="Park H.-J."/>
            <person name="Ramirez L."/>
            <person name="Alfaro M."/>
            <person name="Sun H."/>
            <person name="Tritt A."/>
            <person name="Yoshinaga Y."/>
            <person name="Zwiers L.-H."/>
            <person name="Turgeon B."/>
            <person name="Goodwin S."/>
            <person name="Spatafora J."/>
            <person name="Crous P."/>
            <person name="Grigoriev I."/>
        </authorList>
    </citation>
    <scope>NUCLEOTIDE SEQUENCE</scope>
    <source>
        <strain evidence="17">CBS 125425</strain>
    </source>
</reference>
<dbReference type="Pfam" id="PF00128">
    <property type="entry name" value="Alpha-amylase"/>
    <property type="match status" value="1"/>
</dbReference>
<dbReference type="Gene3D" id="3.20.20.80">
    <property type="entry name" value="Glycosidases"/>
    <property type="match status" value="1"/>
</dbReference>
<sequence>MWFLRLFAIVLFTVECLAARAADWRSRSIYQVFTDRFARTDGSTTHDCDPKNNIYCGGTWKGIENKLDYIQNMGFTAIWISPITAQINQAYHGYYQTDLYSVNSNFGSESDLKSLSAALHKRKMYLMVDVVPNHMGWAGCHNTVDYRRYKNFNRITDFHNYCEVTPESNQTGLEKCWLGNCNITMPDFRTEDPAVAGKMNAWIKSLVSKYSVDGLRIDSVKNVNKEFFPPWCNSAGVFCMGEVSEGKATYTYPYQKYMDSVLDYPMYYAITRVFQGQKSGNMSDLVVNMAACTQNAAQGCKDSSLLGTFFENHDQARLPSLTNDMSLVKNALAFTILNGGIPVIYQGQEQHYAGGKDPGCREALWSSGYSTQSPLYAHIAYLNQIRNLISTKQASYLGSQTKVASYTSDVLQLRKDPIRTILTNQGESGGTYTWTTQGMGFKAGETVVEVLRCTKYTASGSGEVSVGMQGGLPHVLVPEGRMGGSGMCGY</sequence>
<keyword evidence="9" id="KW-0119">Carbohydrate metabolism</keyword>
<dbReference type="CDD" id="cd11319">
    <property type="entry name" value="AmyAc_euk_AmyA"/>
    <property type="match status" value="1"/>
</dbReference>
<evidence type="ECO:0000259" key="16">
    <source>
        <dbReference type="SMART" id="SM00642"/>
    </source>
</evidence>
<evidence type="ECO:0000256" key="5">
    <source>
        <dbReference type="ARBA" id="ARBA00022723"/>
    </source>
</evidence>
<dbReference type="GO" id="GO:0004556">
    <property type="term" value="F:alpha-amylase activity"/>
    <property type="evidence" value="ECO:0007669"/>
    <property type="project" value="UniProtKB-EC"/>
</dbReference>
<proteinExistence type="inferred from homology"/>
<dbReference type="SUPFAM" id="SSF51445">
    <property type="entry name" value="(Trans)glycosidases"/>
    <property type="match status" value="1"/>
</dbReference>
<feature type="disulfide bond" evidence="13">
    <location>
        <begin position="162"/>
        <end position="176"/>
    </location>
</feature>
<evidence type="ECO:0000256" key="3">
    <source>
        <dbReference type="ARBA" id="ARBA00008061"/>
    </source>
</evidence>
<feature type="domain" description="Glycosyl hydrolase family 13 catalytic" evidence="16">
    <location>
        <begin position="31"/>
        <end position="386"/>
    </location>
</feature>
<dbReference type="FunFam" id="3.20.20.80:FF:000120">
    <property type="entry name" value="Alpha-amylase A"/>
    <property type="match status" value="1"/>
</dbReference>
<evidence type="ECO:0000256" key="4">
    <source>
        <dbReference type="ARBA" id="ARBA00012595"/>
    </source>
</evidence>
<evidence type="ECO:0000313" key="18">
    <source>
        <dbReference type="Proteomes" id="UP000799444"/>
    </source>
</evidence>
<feature type="active site" description="Nucleophile" evidence="11">
    <location>
        <position position="218"/>
    </location>
</feature>
<feature type="chain" id="PRO_5040112140" description="alpha-amylase" evidence="15">
    <location>
        <begin position="19"/>
        <end position="490"/>
    </location>
</feature>
<evidence type="ECO:0000256" key="12">
    <source>
        <dbReference type="PIRSR" id="PIRSR001024-2"/>
    </source>
</evidence>
<evidence type="ECO:0000256" key="9">
    <source>
        <dbReference type="ARBA" id="ARBA00023277"/>
    </source>
</evidence>
<dbReference type="SMART" id="SM00642">
    <property type="entry name" value="Aamy"/>
    <property type="match status" value="1"/>
</dbReference>
<name>A0A9P4R2G5_9PLEO</name>
<keyword evidence="6 15" id="KW-0732">Signal</keyword>
<gene>
    <name evidence="17" type="ORF">EJ04DRAFT_430925</name>
</gene>
<dbReference type="PANTHER" id="PTHR10357:SF215">
    <property type="entry name" value="ALPHA-AMYLASE 1"/>
    <property type="match status" value="1"/>
</dbReference>
<accession>A0A9P4R2G5</accession>
<dbReference type="InterPro" id="IPR013777">
    <property type="entry name" value="A-amylase-like"/>
</dbReference>
<feature type="active site" description="Proton donor" evidence="11">
    <location>
        <position position="242"/>
    </location>
</feature>
<feature type="binding site" evidence="14">
    <location>
        <position position="216"/>
    </location>
    <ligand>
        <name>substrate</name>
    </ligand>
</feature>
<dbReference type="Gene3D" id="2.60.40.1180">
    <property type="entry name" value="Golgi alpha-mannosidase II"/>
    <property type="match status" value="1"/>
</dbReference>
<evidence type="ECO:0000256" key="8">
    <source>
        <dbReference type="ARBA" id="ARBA00022837"/>
    </source>
</evidence>
<comment type="cofactor">
    <cofactor evidence="2">
        <name>Ca(2+)</name>
        <dbReference type="ChEBI" id="CHEBI:29108"/>
    </cofactor>
</comment>
<evidence type="ECO:0000256" key="10">
    <source>
        <dbReference type="ARBA" id="ARBA00023295"/>
    </source>
</evidence>
<evidence type="ECO:0000256" key="13">
    <source>
        <dbReference type="PIRSR" id="PIRSR001024-4"/>
    </source>
</evidence>
<evidence type="ECO:0000256" key="14">
    <source>
        <dbReference type="PIRSR" id="PIRSR001024-5"/>
    </source>
</evidence>
<dbReference type="InterPro" id="IPR013780">
    <property type="entry name" value="Glyco_hydro_b"/>
</dbReference>
<feature type="binding site" evidence="14">
    <location>
        <position position="246"/>
    </location>
    <ligand>
        <name>substrate</name>
    </ligand>
</feature>
<evidence type="ECO:0000256" key="1">
    <source>
        <dbReference type="ARBA" id="ARBA00000548"/>
    </source>
</evidence>
<comment type="similarity">
    <text evidence="3">Belongs to the glycosyl hydrolase 13 family.</text>
</comment>
<dbReference type="PIRSF" id="PIRSF001024">
    <property type="entry name" value="Alph-amyl_fung"/>
    <property type="match status" value="1"/>
</dbReference>
<evidence type="ECO:0000256" key="6">
    <source>
        <dbReference type="ARBA" id="ARBA00022729"/>
    </source>
</evidence>
<keyword evidence="8" id="KW-0106">Calcium</keyword>
<dbReference type="PANTHER" id="PTHR10357">
    <property type="entry name" value="ALPHA-AMYLASE FAMILY MEMBER"/>
    <property type="match status" value="1"/>
</dbReference>
<dbReference type="InterPro" id="IPR006047">
    <property type="entry name" value="GH13_cat_dom"/>
</dbReference>
<evidence type="ECO:0000256" key="11">
    <source>
        <dbReference type="PIRSR" id="PIRSR001024-1"/>
    </source>
</evidence>
<feature type="binding site" evidence="14">
    <location>
        <position position="134"/>
    </location>
    <ligand>
        <name>substrate</name>
    </ligand>
</feature>
<dbReference type="EC" id="3.2.1.1" evidence="4"/>
<keyword evidence="10" id="KW-0326">Glycosidase</keyword>
<keyword evidence="7" id="KW-0378">Hydrolase</keyword>
<evidence type="ECO:0000256" key="7">
    <source>
        <dbReference type="ARBA" id="ARBA00022801"/>
    </source>
</evidence>
<dbReference type="OrthoDB" id="204980at2759"/>
<feature type="disulfide bond" evidence="13">
    <location>
        <begin position="48"/>
        <end position="56"/>
    </location>
</feature>
<dbReference type="GO" id="GO:0005509">
    <property type="term" value="F:calcium ion binding"/>
    <property type="evidence" value="ECO:0007669"/>
    <property type="project" value="InterPro"/>
</dbReference>
<keyword evidence="5" id="KW-0479">Metal-binding</keyword>
<evidence type="ECO:0000313" key="17">
    <source>
        <dbReference type="EMBL" id="KAF2737424.1"/>
    </source>
</evidence>
<feature type="disulfide bond" evidence="13">
    <location>
        <begin position="453"/>
        <end position="488"/>
    </location>
</feature>
<feature type="signal peptide" evidence="15">
    <location>
        <begin position="1"/>
        <end position="18"/>
    </location>
</feature>
<keyword evidence="18" id="KW-1185">Reference proteome</keyword>
<feature type="binding site" evidence="14">
    <location>
        <position position="314"/>
    </location>
    <ligand>
        <name>substrate</name>
    </ligand>
</feature>
<keyword evidence="13" id="KW-1015">Disulfide bond</keyword>
<feature type="site" description="Transition state stabilizer" evidence="12">
    <location>
        <position position="314"/>
    </location>
</feature>
<feature type="binding site" evidence="14">
    <location>
        <position position="361"/>
    </location>
    <ligand>
        <name>substrate</name>
    </ligand>
</feature>
<dbReference type="AlphaFoldDB" id="A0A9P4R2G5"/>
<evidence type="ECO:0000256" key="15">
    <source>
        <dbReference type="SAM" id="SignalP"/>
    </source>
</evidence>
<dbReference type="Proteomes" id="UP000799444">
    <property type="component" value="Unassembled WGS sequence"/>
</dbReference>